<reference evidence="2 3" key="1">
    <citation type="submission" date="2021-01" db="EMBL/GenBank/DDBJ databases">
        <title>Whole genome shotgun sequence of Planotetraspora kaengkrachanensis NBRC 104272.</title>
        <authorList>
            <person name="Komaki H."/>
            <person name="Tamura T."/>
        </authorList>
    </citation>
    <scope>NUCLEOTIDE SEQUENCE [LARGE SCALE GENOMIC DNA]</scope>
    <source>
        <strain evidence="2 3">NBRC 104272</strain>
    </source>
</reference>
<dbReference type="AlphaFoldDB" id="A0A8J3M7S2"/>
<evidence type="ECO:0000313" key="2">
    <source>
        <dbReference type="EMBL" id="GIG79050.1"/>
    </source>
</evidence>
<accession>A0A8J3M7S2</accession>
<gene>
    <name evidence="2" type="ORF">Pka01_21770</name>
</gene>
<dbReference type="InterPro" id="IPR000835">
    <property type="entry name" value="HTH_MarR-typ"/>
</dbReference>
<dbReference type="GO" id="GO:0003700">
    <property type="term" value="F:DNA-binding transcription factor activity"/>
    <property type="evidence" value="ECO:0007669"/>
    <property type="project" value="InterPro"/>
</dbReference>
<dbReference type="SUPFAM" id="SSF46785">
    <property type="entry name" value="Winged helix' DNA-binding domain"/>
    <property type="match status" value="1"/>
</dbReference>
<evidence type="ECO:0000259" key="1">
    <source>
        <dbReference type="Pfam" id="PF12802"/>
    </source>
</evidence>
<evidence type="ECO:0000313" key="3">
    <source>
        <dbReference type="Proteomes" id="UP000630097"/>
    </source>
</evidence>
<name>A0A8J3M7S2_9ACTN</name>
<dbReference type="InterPro" id="IPR036390">
    <property type="entry name" value="WH_DNA-bd_sf"/>
</dbReference>
<organism evidence="2 3">
    <name type="scientific">Planotetraspora kaengkrachanensis</name>
    <dbReference type="NCBI Taxonomy" id="575193"/>
    <lineage>
        <taxon>Bacteria</taxon>
        <taxon>Bacillati</taxon>
        <taxon>Actinomycetota</taxon>
        <taxon>Actinomycetes</taxon>
        <taxon>Streptosporangiales</taxon>
        <taxon>Streptosporangiaceae</taxon>
        <taxon>Planotetraspora</taxon>
    </lineage>
</organism>
<dbReference type="Gene3D" id="1.10.10.10">
    <property type="entry name" value="Winged helix-like DNA-binding domain superfamily/Winged helix DNA-binding domain"/>
    <property type="match status" value="1"/>
</dbReference>
<proteinExistence type="predicted"/>
<keyword evidence="3" id="KW-1185">Reference proteome</keyword>
<dbReference type="Pfam" id="PF12802">
    <property type="entry name" value="MarR_2"/>
    <property type="match status" value="1"/>
</dbReference>
<dbReference type="Proteomes" id="UP000630097">
    <property type="component" value="Unassembled WGS sequence"/>
</dbReference>
<comment type="caution">
    <text evidence="2">The sequence shown here is derived from an EMBL/GenBank/DDBJ whole genome shotgun (WGS) entry which is preliminary data.</text>
</comment>
<feature type="domain" description="HTH marR-type" evidence="1">
    <location>
        <begin position="39"/>
        <end position="97"/>
    </location>
</feature>
<dbReference type="EMBL" id="BONV01000006">
    <property type="protein sequence ID" value="GIG79050.1"/>
    <property type="molecule type" value="Genomic_DNA"/>
</dbReference>
<dbReference type="RefSeq" id="WP_203882518.1">
    <property type="nucleotide sequence ID" value="NZ_BAABHH010000009.1"/>
</dbReference>
<protein>
    <submittedName>
        <fullName evidence="2">MarR family transcriptional regulator</fullName>
    </submittedName>
</protein>
<sequence length="160" mass="17925">MSSDLPGFELPLRLLLGFRALIDELHEELARQGHPQMRPMHGFIFQAIMRAGGPYGATAADLGRALGVSKQAAGKTIGMLEGLGYLRPGYDPGDARRKTYTLTPHAYDALERSEQIFEDLRDQWAETIGEDRLRGMVEDLRKVTPPDAFRLDTPQWFNSP</sequence>
<dbReference type="InterPro" id="IPR036388">
    <property type="entry name" value="WH-like_DNA-bd_sf"/>
</dbReference>